<gene>
    <name evidence="2" type="ORF">H9702_01780</name>
</gene>
<dbReference type="EMBL" id="DWWM01000007">
    <property type="protein sequence ID" value="HJC35843.1"/>
    <property type="molecule type" value="Genomic_DNA"/>
</dbReference>
<keyword evidence="1" id="KW-0472">Membrane</keyword>
<name>A0A9D2NR27_9FIRM</name>
<evidence type="ECO:0000313" key="2">
    <source>
        <dbReference type="EMBL" id="HJC35843.1"/>
    </source>
</evidence>
<keyword evidence="1" id="KW-1133">Transmembrane helix</keyword>
<organism evidence="2 3">
    <name type="scientific">Candidatus Merdibacter merdavium</name>
    <dbReference type="NCBI Taxonomy" id="2838692"/>
    <lineage>
        <taxon>Bacteria</taxon>
        <taxon>Bacillati</taxon>
        <taxon>Bacillota</taxon>
        <taxon>Erysipelotrichia</taxon>
        <taxon>Erysipelotrichales</taxon>
        <taxon>Erysipelotrichaceae</taxon>
        <taxon>Merdibacter</taxon>
    </lineage>
</organism>
<keyword evidence="1" id="KW-0812">Transmembrane</keyword>
<dbReference type="InterPro" id="IPR021529">
    <property type="entry name" value="DUF2798"/>
</dbReference>
<reference evidence="2" key="1">
    <citation type="journal article" date="2021" name="PeerJ">
        <title>Extensive microbial diversity within the chicken gut microbiome revealed by metagenomics and culture.</title>
        <authorList>
            <person name="Gilroy R."/>
            <person name="Ravi A."/>
            <person name="Getino M."/>
            <person name="Pursley I."/>
            <person name="Horton D.L."/>
            <person name="Alikhan N.F."/>
            <person name="Baker D."/>
            <person name="Gharbi K."/>
            <person name="Hall N."/>
            <person name="Watson M."/>
            <person name="Adriaenssens E.M."/>
            <person name="Foster-Nyarko E."/>
            <person name="Jarju S."/>
            <person name="Secka A."/>
            <person name="Antonio M."/>
            <person name="Oren A."/>
            <person name="Chaudhuri R.R."/>
            <person name="La Ragione R."/>
            <person name="Hildebrand F."/>
            <person name="Pallen M.J."/>
        </authorList>
    </citation>
    <scope>NUCLEOTIDE SEQUENCE</scope>
    <source>
        <strain evidence="2">CHK187-11901</strain>
    </source>
</reference>
<feature type="transmembrane region" description="Helical" evidence="1">
    <location>
        <begin position="9"/>
        <end position="29"/>
    </location>
</feature>
<sequence>MPQNTFQRIIFTAVMAIFMTYGMIVYNISTSLGQMSDIIFAEALHELVIMAPIAFLLELLIADALAHRIAFSFMRADDRPAFIAAAISFCICCIMCPIMSLIATIMFKEPSLAAWIQTWALNLPCALLWQLCFCGHIVRFLFRQGHRISVFGRN</sequence>
<accession>A0A9D2NR27</accession>
<reference evidence="2" key="2">
    <citation type="submission" date="2021-04" db="EMBL/GenBank/DDBJ databases">
        <authorList>
            <person name="Gilroy R."/>
        </authorList>
    </citation>
    <scope>NUCLEOTIDE SEQUENCE</scope>
    <source>
        <strain evidence="2">CHK187-11901</strain>
    </source>
</reference>
<dbReference type="Pfam" id="PF11391">
    <property type="entry name" value="DUF2798"/>
    <property type="match status" value="2"/>
</dbReference>
<dbReference type="Proteomes" id="UP000823896">
    <property type="component" value="Unassembled WGS sequence"/>
</dbReference>
<comment type="caution">
    <text evidence="2">The sequence shown here is derived from an EMBL/GenBank/DDBJ whole genome shotgun (WGS) entry which is preliminary data.</text>
</comment>
<feature type="transmembrane region" description="Helical" evidence="1">
    <location>
        <begin position="49"/>
        <end position="70"/>
    </location>
</feature>
<proteinExistence type="predicted"/>
<feature type="transmembrane region" description="Helical" evidence="1">
    <location>
        <begin position="119"/>
        <end position="142"/>
    </location>
</feature>
<protein>
    <submittedName>
        <fullName evidence="2">DUF2798 domain-containing protein</fullName>
    </submittedName>
</protein>
<dbReference type="AlphaFoldDB" id="A0A9D2NR27"/>
<evidence type="ECO:0000313" key="3">
    <source>
        <dbReference type="Proteomes" id="UP000823896"/>
    </source>
</evidence>
<feature type="transmembrane region" description="Helical" evidence="1">
    <location>
        <begin position="82"/>
        <end position="107"/>
    </location>
</feature>
<evidence type="ECO:0000256" key="1">
    <source>
        <dbReference type="SAM" id="Phobius"/>
    </source>
</evidence>